<dbReference type="Proteomes" id="UP000092256">
    <property type="component" value="Unassembled WGS sequence"/>
</dbReference>
<comment type="caution">
    <text evidence="1">The sequence shown here is derived from an EMBL/GenBank/DDBJ whole genome shotgun (WGS) entry which is preliminary data.</text>
</comment>
<reference evidence="1 2" key="1">
    <citation type="submission" date="2016-05" db="EMBL/GenBank/DDBJ databases">
        <title>Draft Genome Sequences of Stenotrophomonas maltophilia Strains Sm32COP, Sm41DVV, Sm46PAILV, SmF3, SmF22, SmSOFb1 and SmCVFa1, Isolated from Different Manures, in France.</title>
        <authorList>
            <person name="Nazaret S."/>
            <person name="Bodilis J."/>
        </authorList>
    </citation>
    <scope>NUCLEOTIDE SEQUENCE [LARGE SCALE GENOMIC DNA]</scope>
    <source>
        <strain evidence="1 2">Sm46PAILV</strain>
    </source>
</reference>
<dbReference type="AlphaFoldDB" id="A0A1A6Y1M0"/>
<evidence type="ECO:0000313" key="2">
    <source>
        <dbReference type="Proteomes" id="UP000092256"/>
    </source>
</evidence>
<sequence>MTDAISVSKDEVQRRVLDKMTEYEERSVFEQYAIFMGKSQLLELALKGLLARISDIQFDSMERWTLGQTKSELERKGLRPDFIHFLKSVVSHRNSMAHEFLANMAISRSIASFSDRKIQGELSKALYELEHLILFFDWCEEHDAWLPAA</sequence>
<dbReference type="EMBL" id="LYVJ01000002">
    <property type="protein sequence ID" value="OBU69727.1"/>
    <property type="molecule type" value="Genomic_DNA"/>
</dbReference>
<gene>
    <name evidence="1" type="ORF">A9K58_03385</name>
</gene>
<name>A0A1A6Y1M0_STEMA</name>
<evidence type="ECO:0008006" key="3">
    <source>
        <dbReference type="Google" id="ProtNLM"/>
    </source>
</evidence>
<dbReference type="OrthoDB" id="9156078at2"/>
<evidence type="ECO:0000313" key="1">
    <source>
        <dbReference type="EMBL" id="OBU69727.1"/>
    </source>
</evidence>
<proteinExistence type="predicted"/>
<protein>
    <recommendedName>
        <fullName evidence="3">RiboL-PSP-HEPN domain-containing protein</fullName>
    </recommendedName>
</protein>
<accession>A0A1A6Y1M0</accession>
<organism evidence="1 2">
    <name type="scientific">Stenotrophomonas maltophilia</name>
    <name type="common">Pseudomonas maltophilia</name>
    <name type="synonym">Xanthomonas maltophilia</name>
    <dbReference type="NCBI Taxonomy" id="40324"/>
    <lineage>
        <taxon>Bacteria</taxon>
        <taxon>Pseudomonadati</taxon>
        <taxon>Pseudomonadota</taxon>
        <taxon>Gammaproteobacteria</taxon>
        <taxon>Lysobacterales</taxon>
        <taxon>Lysobacteraceae</taxon>
        <taxon>Stenotrophomonas</taxon>
        <taxon>Stenotrophomonas maltophilia group</taxon>
    </lineage>
</organism>